<dbReference type="EMBL" id="FM201311">
    <property type="protein sequence ID" value="CAR53288.1"/>
    <property type="molecule type" value="Genomic_DNA"/>
</dbReference>
<protein>
    <submittedName>
        <fullName evidence="2">Uncharacterized protein</fullName>
    </submittedName>
</protein>
<reference evidence="2" key="1">
    <citation type="submission" date="2008-07" db="EMBL/GenBank/DDBJ databases">
        <authorList>
            <person name="Huser A.C."/>
        </authorList>
    </citation>
    <scope>NUCLEOTIDE SEQUENCE</scope>
    <source>
        <strain evidence="2">IMI349061</strain>
    </source>
</reference>
<dbReference type="AlphaFoldDB" id="C0M654"/>
<reference evidence="2" key="2">
    <citation type="submission" date="2009-03" db="EMBL/GenBank/DDBJ databases">
        <title>Discovery of pathogenicity genes in Colletotrichum higginsianum using Agrobacterium-mediated random mutagenesis.</title>
        <authorList>
            <person name="Huser A."/>
            <person name="Takahara H."/>
            <person name="Schmalenbach W."/>
            <person name="Richard O."/>
        </authorList>
    </citation>
    <scope>NUCLEOTIDE SEQUENCE</scope>
    <source>
        <strain evidence="2">IMI349061</strain>
    </source>
</reference>
<evidence type="ECO:0000313" key="2">
    <source>
        <dbReference type="EMBL" id="CAR53288.1"/>
    </source>
</evidence>
<evidence type="ECO:0000256" key="1">
    <source>
        <dbReference type="SAM" id="MobiDB-lite"/>
    </source>
</evidence>
<proteinExistence type="predicted"/>
<feature type="compositionally biased region" description="Low complexity" evidence="1">
    <location>
        <begin position="218"/>
        <end position="229"/>
    </location>
</feature>
<organism evidence="2">
    <name type="scientific">Colletotrichum higginsianum</name>
    <dbReference type="NCBI Taxonomy" id="80884"/>
    <lineage>
        <taxon>Eukaryota</taxon>
        <taxon>Fungi</taxon>
        <taxon>Dikarya</taxon>
        <taxon>Ascomycota</taxon>
        <taxon>Pezizomycotina</taxon>
        <taxon>Sordariomycetes</taxon>
        <taxon>Hypocreomycetidae</taxon>
        <taxon>Glomerellales</taxon>
        <taxon>Glomerellaceae</taxon>
        <taxon>Colletotrichum</taxon>
        <taxon>Colletotrichum destructivum species complex</taxon>
    </lineage>
</organism>
<name>C0M654_9PEZI</name>
<accession>C0M654</accession>
<sequence>MWAVASREWIRDDQGNWHGVTRYLAACRPNRCLVNHQPCPTCGGFTRVDHTTVTDIAAAGSGALEGLGWRAKVDRHMRAGLVCARPRTRDGILENAMGRPKDDVCSFRDGVTGPPPRPVSLGGLVPIICVLGAGASPEFVESSGLFYWAIPCHLIELREFANFDFLPRSSGGFEWSEGGVETDMVRRVMLKTRKRCWSDTAHCEEYREPPRATGKSLQGDTQTGTGKKMTGQDRRWPNRPRGPWDPEVDGPPKSRSSGVGGHFLLQKDPKVQPKKAPGPKKGLEGEGTSGWVLCKSTLLGKVALRGETVEWREDHPTNTIPGPDVLVSPHPMSLPPPPPRLLSSASHSVLHLESNSCKDVQVLHTNGRVPPAKNPFIYRVHTPVLVNFGNSVAGQYETGSPSQTS</sequence>
<feature type="region of interest" description="Disordered" evidence="1">
    <location>
        <begin position="207"/>
        <end position="287"/>
    </location>
</feature>